<feature type="domain" description="Ketopantoate reductase N-terminal" evidence="1">
    <location>
        <begin position="3"/>
        <end position="152"/>
    </location>
</feature>
<dbReference type="SUPFAM" id="SSF51735">
    <property type="entry name" value="NAD(P)-binding Rossmann-fold domains"/>
    <property type="match status" value="1"/>
</dbReference>
<comment type="caution">
    <text evidence="2">The sequence shown here is derived from an EMBL/GenBank/DDBJ whole genome shotgun (WGS) entry which is preliminary data.</text>
</comment>
<dbReference type="Pfam" id="PF02558">
    <property type="entry name" value="ApbA"/>
    <property type="match status" value="1"/>
</dbReference>
<organism evidence="2 3">
    <name type="scientific">Kineothrix alysoides</name>
    <dbReference type="NCBI Taxonomy" id="1469948"/>
    <lineage>
        <taxon>Bacteria</taxon>
        <taxon>Bacillati</taxon>
        <taxon>Bacillota</taxon>
        <taxon>Clostridia</taxon>
        <taxon>Lachnospirales</taxon>
        <taxon>Lachnospiraceae</taxon>
        <taxon>Kineothrix</taxon>
    </lineage>
</organism>
<dbReference type="RefSeq" id="WP_051869746.1">
    <property type="nucleotide sequence ID" value="NZ_JPNB01000002.1"/>
</dbReference>
<protein>
    <submittedName>
        <fullName evidence="2">2-dehydropantoate 2-reductase</fullName>
    </submittedName>
</protein>
<evidence type="ECO:0000259" key="1">
    <source>
        <dbReference type="Pfam" id="PF02558"/>
    </source>
</evidence>
<reference evidence="2 3" key="1">
    <citation type="submission" date="2019-03" db="EMBL/GenBank/DDBJ databases">
        <title>Genomic Encyclopedia of Type Strains, Phase IV (KMG-IV): sequencing the most valuable type-strain genomes for metagenomic binning, comparative biology and taxonomic classification.</title>
        <authorList>
            <person name="Goeker M."/>
        </authorList>
    </citation>
    <scope>NUCLEOTIDE SEQUENCE [LARGE SCALE GENOMIC DNA]</scope>
    <source>
        <strain evidence="2 3">DSM 100556</strain>
    </source>
</reference>
<keyword evidence="3" id="KW-1185">Reference proteome</keyword>
<evidence type="ECO:0000313" key="2">
    <source>
        <dbReference type="EMBL" id="TCL55192.1"/>
    </source>
</evidence>
<gene>
    <name evidence="2" type="ORF">EDD76_11632</name>
</gene>
<evidence type="ECO:0000313" key="3">
    <source>
        <dbReference type="Proteomes" id="UP000295718"/>
    </source>
</evidence>
<dbReference type="AlphaFoldDB" id="A0A4V2QB64"/>
<dbReference type="Gene3D" id="3.40.50.720">
    <property type="entry name" value="NAD(P)-binding Rossmann-like Domain"/>
    <property type="match status" value="1"/>
</dbReference>
<dbReference type="InterPro" id="IPR036291">
    <property type="entry name" value="NAD(P)-bd_dom_sf"/>
</dbReference>
<dbReference type="EMBL" id="SLUO01000016">
    <property type="protein sequence ID" value="TCL55192.1"/>
    <property type="molecule type" value="Genomic_DNA"/>
</dbReference>
<dbReference type="OrthoDB" id="9793586at2"/>
<dbReference type="STRING" id="1469948.GCA_000732725_03386"/>
<accession>A0A4V2QB64</accession>
<dbReference type="InterPro" id="IPR013332">
    <property type="entry name" value="KPR_N"/>
</dbReference>
<proteinExistence type="predicted"/>
<dbReference type="Proteomes" id="UP000295718">
    <property type="component" value="Unassembled WGS sequence"/>
</dbReference>
<name>A0A4V2QB64_9FIRM</name>
<sequence>MKILVYGAGVLGSYLAHTLMQAGNEVFMLARGERYEQLAQDGLVIQHYFQRKKTIDKINVVRSLEASDYYDIIFVVMQYHQFQSVLPVLAANVSENIALVGNNADAESMRDFLIKNSAIKKKVAFGFQISAGMRTDTGTVISIHGGGNVLAGELGGTMETFPVIKKAFGEKYKVTYQKNIDAWLKSHYIMILPMNSIYYLFNNDFKKVSKDKHALKRMIEATDEGFSILEGLGYTITPATQAKLFRQYKGVYYLAMKIYHKLPMSRVVQGTFDEMNGLYEAFDKMKTQTQYARPVWDTLQKEAMDKYHSQSQLPRDSKKSAGLL</sequence>